<dbReference type="EMBL" id="CP084166">
    <property type="protein sequence ID" value="UJG39689.1"/>
    <property type="molecule type" value="Genomic_DNA"/>
</dbReference>
<evidence type="ECO:0000256" key="2">
    <source>
        <dbReference type="ARBA" id="ARBA00022980"/>
    </source>
</evidence>
<dbReference type="HAMAP" id="MF_00512">
    <property type="entry name" value="Ribosomal_eS6"/>
    <property type="match status" value="1"/>
</dbReference>
<dbReference type="AlphaFoldDB" id="A0A9Y1FKA8"/>
<sequence length="131" mass="14439">MSQALEFKLNIGDKKGKAYVKIVKEEQANALIGYKIGQTVQGSLIGLEDWTFIITGGSDRSGFPMRKSVDGPGRKKHLLRGGVGYHPPRKGRRARKSVRGNTISEAIYQINLKVEKEGKKPLEELIGETSS</sequence>
<dbReference type="GO" id="GO:0005840">
    <property type="term" value="C:ribosome"/>
    <property type="evidence" value="ECO:0007669"/>
    <property type="project" value="UniProtKB-KW"/>
</dbReference>
<dbReference type="InterPro" id="IPR018282">
    <property type="entry name" value="Ribosomal_eS6_CS"/>
</dbReference>
<dbReference type="PANTHER" id="PTHR11502">
    <property type="entry name" value="40S RIBOSOMAL PROTEIN S6"/>
    <property type="match status" value="1"/>
</dbReference>
<feature type="region of interest" description="Disordered" evidence="5">
    <location>
        <begin position="63"/>
        <end position="100"/>
    </location>
</feature>
<accession>A0A9Y1FKA8</accession>
<name>A0A9Y1FKA8_9ARCH</name>
<evidence type="ECO:0000256" key="5">
    <source>
        <dbReference type="SAM" id="MobiDB-lite"/>
    </source>
</evidence>
<evidence type="ECO:0000256" key="4">
    <source>
        <dbReference type="HAMAP-Rule" id="MF_00512"/>
    </source>
</evidence>
<proteinExistence type="inferred from homology"/>
<dbReference type="GO" id="GO:1990904">
    <property type="term" value="C:ribonucleoprotein complex"/>
    <property type="evidence" value="ECO:0007669"/>
    <property type="project" value="UniProtKB-KW"/>
</dbReference>
<dbReference type="NCBIfam" id="NF003294">
    <property type="entry name" value="PRK04290.1-3"/>
    <property type="match status" value="1"/>
</dbReference>
<comment type="similarity">
    <text evidence="1 4">Belongs to the eukaryotic ribosomal protein eS6 family.</text>
</comment>
<keyword evidence="3 4" id="KW-0687">Ribonucleoprotein</keyword>
<evidence type="ECO:0000256" key="3">
    <source>
        <dbReference type="ARBA" id="ARBA00023274"/>
    </source>
</evidence>
<gene>
    <name evidence="4" type="primary">rps6e</name>
    <name evidence="6" type="ORF">K9W45_07410</name>
</gene>
<keyword evidence="2 4" id="KW-0689">Ribosomal protein</keyword>
<evidence type="ECO:0000256" key="1">
    <source>
        <dbReference type="ARBA" id="ARBA00009312"/>
    </source>
</evidence>
<feature type="compositionally biased region" description="Basic residues" evidence="5">
    <location>
        <begin position="87"/>
        <end position="98"/>
    </location>
</feature>
<reference evidence="6" key="1">
    <citation type="journal article" date="2022" name="Nat. Microbiol.">
        <title>Unique mobile elements and scalable gene flow at the prokaryote-eukaryote boundary revealed by circularized Asgard archaea genomes.</title>
        <authorList>
            <person name="Wu F."/>
            <person name="Speth D.R."/>
            <person name="Philosof A."/>
            <person name="Cremiere A."/>
            <person name="Narayanan A."/>
            <person name="Barco R.A."/>
            <person name="Connon S.A."/>
            <person name="Amend J.P."/>
            <person name="Antoshechkin I.A."/>
            <person name="Orphan V.J."/>
        </authorList>
    </citation>
    <scope>NUCLEOTIDE SEQUENCE</scope>
    <source>
        <strain evidence="6">PM71</strain>
    </source>
</reference>
<protein>
    <recommendedName>
        <fullName evidence="4">Small ribosomal subunit protein eS6</fullName>
    </recommendedName>
</protein>
<dbReference type="GO" id="GO:0006412">
    <property type="term" value="P:translation"/>
    <property type="evidence" value="ECO:0007669"/>
    <property type="project" value="UniProtKB-UniRule"/>
</dbReference>
<evidence type="ECO:0000313" key="6">
    <source>
        <dbReference type="EMBL" id="UJG39689.1"/>
    </source>
</evidence>
<dbReference type="Proteomes" id="UP001201020">
    <property type="component" value="Chromosome"/>
</dbReference>
<dbReference type="GO" id="GO:0003735">
    <property type="term" value="F:structural constituent of ribosome"/>
    <property type="evidence" value="ECO:0007669"/>
    <property type="project" value="InterPro"/>
</dbReference>
<organism evidence="6">
    <name type="scientific">Candidatus Heimdallarchaeum aukensis</name>
    <dbReference type="NCBI Taxonomy" id="2876573"/>
    <lineage>
        <taxon>Archaea</taxon>
        <taxon>Promethearchaeati</taxon>
        <taxon>Candidatus Heimdallarchaeota</taxon>
        <taxon>Candidatus Heimdallarchaeia (ex Rinke et al. 2021) (nom. nud.)</taxon>
        <taxon>Candidatus Heimdallarchaeales</taxon>
        <taxon>Candidatus Heimdallarchaeaceae</taxon>
        <taxon>Candidatus Heimdallarchaeum</taxon>
    </lineage>
</organism>
<dbReference type="Pfam" id="PF01092">
    <property type="entry name" value="Ribosomal_S6e"/>
    <property type="match status" value="1"/>
</dbReference>
<dbReference type="PROSITE" id="PS00578">
    <property type="entry name" value="RIBOSOMAL_S6E"/>
    <property type="match status" value="1"/>
</dbReference>
<dbReference type="SMART" id="SM01405">
    <property type="entry name" value="Ribosomal_S6e"/>
    <property type="match status" value="1"/>
</dbReference>
<dbReference type="InterPro" id="IPR020924">
    <property type="entry name" value="Ribosomal_eS6_arc"/>
</dbReference>
<dbReference type="InterPro" id="IPR001377">
    <property type="entry name" value="Ribosomal_eS6"/>
</dbReference>